<sequence>MVMRKMVSRKEKKARRWPEFPPLETAATEADGGGEWGLISSGSDPAESRAARLWTEERRVGERSRRKARALASRYDLPFPFSFLLFPLCAL</sequence>
<keyword evidence="3" id="KW-1185">Reference proteome</keyword>
<evidence type="ECO:0000256" key="1">
    <source>
        <dbReference type="SAM" id="MobiDB-lite"/>
    </source>
</evidence>
<feature type="region of interest" description="Disordered" evidence="1">
    <location>
        <begin position="1"/>
        <end position="44"/>
    </location>
</feature>
<proteinExistence type="predicted"/>
<evidence type="ECO:0000313" key="3">
    <source>
        <dbReference type="Proteomes" id="UP000829196"/>
    </source>
</evidence>
<dbReference type="Proteomes" id="UP000829196">
    <property type="component" value="Unassembled WGS sequence"/>
</dbReference>
<reference evidence="2" key="1">
    <citation type="journal article" date="2022" name="Front. Genet.">
        <title>Chromosome-Scale Assembly of the Dendrobium nobile Genome Provides Insights Into the Molecular Mechanism of the Biosynthesis of the Medicinal Active Ingredient of Dendrobium.</title>
        <authorList>
            <person name="Xu Q."/>
            <person name="Niu S.-C."/>
            <person name="Li K.-L."/>
            <person name="Zheng P.-J."/>
            <person name="Zhang X.-J."/>
            <person name="Jia Y."/>
            <person name="Liu Y."/>
            <person name="Niu Y.-X."/>
            <person name="Yu L.-H."/>
            <person name="Chen D.-F."/>
            <person name="Zhang G.-Q."/>
        </authorList>
    </citation>
    <scope>NUCLEOTIDE SEQUENCE</scope>
    <source>
        <tissue evidence="2">Leaf</tissue>
    </source>
</reference>
<accession>A0A8T3APE7</accession>
<comment type="caution">
    <text evidence="2">The sequence shown here is derived from an EMBL/GenBank/DDBJ whole genome shotgun (WGS) entry which is preliminary data.</text>
</comment>
<dbReference type="AlphaFoldDB" id="A0A8T3APE7"/>
<gene>
    <name evidence="2" type="ORF">KFK09_019404</name>
</gene>
<protein>
    <submittedName>
        <fullName evidence="2">Uncharacterized protein</fullName>
    </submittedName>
</protein>
<evidence type="ECO:0000313" key="2">
    <source>
        <dbReference type="EMBL" id="KAI0498516.1"/>
    </source>
</evidence>
<dbReference type="EMBL" id="JAGYWB010000014">
    <property type="protein sequence ID" value="KAI0498516.1"/>
    <property type="molecule type" value="Genomic_DNA"/>
</dbReference>
<feature type="compositionally biased region" description="Basic residues" evidence="1">
    <location>
        <begin position="1"/>
        <end position="15"/>
    </location>
</feature>
<organism evidence="2 3">
    <name type="scientific">Dendrobium nobile</name>
    <name type="common">Orchid</name>
    <dbReference type="NCBI Taxonomy" id="94219"/>
    <lineage>
        <taxon>Eukaryota</taxon>
        <taxon>Viridiplantae</taxon>
        <taxon>Streptophyta</taxon>
        <taxon>Embryophyta</taxon>
        <taxon>Tracheophyta</taxon>
        <taxon>Spermatophyta</taxon>
        <taxon>Magnoliopsida</taxon>
        <taxon>Liliopsida</taxon>
        <taxon>Asparagales</taxon>
        <taxon>Orchidaceae</taxon>
        <taxon>Epidendroideae</taxon>
        <taxon>Malaxideae</taxon>
        <taxon>Dendrobiinae</taxon>
        <taxon>Dendrobium</taxon>
    </lineage>
</organism>
<name>A0A8T3APE7_DENNO</name>